<evidence type="ECO:0000313" key="2">
    <source>
        <dbReference type="Proteomes" id="UP000828048"/>
    </source>
</evidence>
<accession>A0ACB7X110</accession>
<dbReference type="Proteomes" id="UP000828048">
    <property type="component" value="Chromosome 2"/>
</dbReference>
<sequence>MLPNMKLGLDRRTGVERFLTTWKSREDPGTGEYSYRIEPNELPRIVLFKGSTRVWWIPAWFENQWKAKHEATPTIIFHGTYVNNRDEVSTFYTLINASNVSRPYQYAQHMESRRLNGKMVAVVVTSAVLTSVLTITLVFWSVMKKRRRGLGIKDSEEENGELPIFDMVTIAGATNNFSEKNKIGEGSFGSVYKVIFLFD</sequence>
<proteinExistence type="predicted"/>
<keyword evidence="2" id="KW-1185">Reference proteome</keyword>
<reference evidence="1 2" key="1">
    <citation type="journal article" date="2021" name="Hortic Res">
        <title>High-quality reference genome and annotation aids understanding of berry development for evergreen blueberry (Vaccinium darrowii).</title>
        <authorList>
            <person name="Yu J."/>
            <person name="Hulse-Kemp A.M."/>
            <person name="Babiker E."/>
            <person name="Staton M."/>
        </authorList>
    </citation>
    <scope>NUCLEOTIDE SEQUENCE [LARGE SCALE GENOMIC DNA]</scope>
    <source>
        <strain evidence="2">cv. NJ 8807/NJ 8810</strain>
        <tissue evidence="1">Young leaf</tissue>
    </source>
</reference>
<name>A0ACB7X110_9ERIC</name>
<protein>
    <submittedName>
        <fullName evidence="1">Uncharacterized protein</fullName>
    </submittedName>
</protein>
<gene>
    <name evidence="1" type="ORF">Vadar_015520</name>
</gene>
<dbReference type="EMBL" id="CM037152">
    <property type="protein sequence ID" value="KAH7834392.1"/>
    <property type="molecule type" value="Genomic_DNA"/>
</dbReference>
<comment type="caution">
    <text evidence="1">The sequence shown here is derived from an EMBL/GenBank/DDBJ whole genome shotgun (WGS) entry which is preliminary data.</text>
</comment>
<evidence type="ECO:0000313" key="1">
    <source>
        <dbReference type="EMBL" id="KAH7834392.1"/>
    </source>
</evidence>
<organism evidence="1 2">
    <name type="scientific">Vaccinium darrowii</name>
    <dbReference type="NCBI Taxonomy" id="229202"/>
    <lineage>
        <taxon>Eukaryota</taxon>
        <taxon>Viridiplantae</taxon>
        <taxon>Streptophyta</taxon>
        <taxon>Embryophyta</taxon>
        <taxon>Tracheophyta</taxon>
        <taxon>Spermatophyta</taxon>
        <taxon>Magnoliopsida</taxon>
        <taxon>eudicotyledons</taxon>
        <taxon>Gunneridae</taxon>
        <taxon>Pentapetalae</taxon>
        <taxon>asterids</taxon>
        <taxon>Ericales</taxon>
        <taxon>Ericaceae</taxon>
        <taxon>Vaccinioideae</taxon>
        <taxon>Vaccinieae</taxon>
        <taxon>Vaccinium</taxon>
    </lineage>
</organism>